<evidence type="ECO:0000313" key="1">
    <source>
        <dbReference type="EMBL" id="GFH05535.1"/>
    </source>
</evidence>
<organism evidence="1 2">
    <name type="scientific">Haematococcus lacustris</name>
    <name type="common">Green alga</name>
    <name type="synonym">Haematococcus pluvialis</name>
    <dbReference type="NCBI Taxonomy" id="44745"/>
    <lineage>
        <taxon>Eukaryota</taxon>
        <taxon>Viridiplantae</taxon>
        <taxon>Chlorophyta</taxon>
        <taxon>core chlorophytes</taxon>
        <taxon>Chlorophyceae</taxon>
        <taxon>CS clade</taxon>
        <taxon>Chlamydomonadales</taxon>
        <taxon>Haematococcaceae</taxon>
        <taxon>Haematococcus</taxon>
    </lineage>
</organism>
<sequence length="81" mass="8149">MADAAKTISLSAVPHAYVTCLPLPAVAAVEGGVAPHVGGHDVEFTPNCGCLAWPVWVGEDALLKDELLPALGEGTAADTGL</sequence>
<protein>
    <submittedName>
        <fullName evidence="1">Uncharacterized protein</fullName>
    </submittedName>
</protein>
<comment type="caution">
    <text evidence="1">The sequence shown here is derived from an EMBL/GenBank/DDBJ whole genome shotgun (WGS) entry which is preliminary data.</text>
</comment>
<keyword evidence="2" id="KW-1185">Reference proteome</keyword>
<reference evidence="1 2" key="1">
    <citation type="submission" date="2020-02" db="EMBL/GenBank/DDBJ databases">
        <title>Draft genome sequence of Haematococcus lacustris strain NIES-144.</title>
        <authorList>
            <person name="Morimoto D."/>
            <person name="Nakagawa S."/>
            <person name="Yoshida T."/>
            <person name="Sawayama S."/>
        </authorList>
    </citation>
    <scope>NUCLEOTIDE SEQUENCE [LARGE SCALE GENOMIC DNA]</scope>
    <source>
        <strain evidence="1 2">NIES-144</strain>
    </source>
</reference>
<gene>
    <name evidence="1" type="ORF">HaLaN_00014</name>
</gene>
<dbReference type="Proteomes" id="UP000485058">
    <property type="component" value="Unassembled WGS sequence"/>
</dbReference>
<dbReference type="AlphaFoldDB" id="A0A699Y863"/>
<evidence type="ECO:0000313" key="2">
    <source>
        <dbReference type="Proteomes" id="UP000485058"/>
    </source>
</evidence>
<accession>A0A699Y863</accession>
<proteinExistence type="predicted"/>
<dbReference type="EMBL" id="BLLF01000001">
    <property type="protein sequence ID" value="GFH05535.1"/>
    <property type="molecule type" value="Genomic_DNA"/>
</dbReference>
<name>A0A699Y863_HAELA</name>